<organism evidence="1 2">
    <name type="scientific">Lentzea atacamensis</name>
    <dbReference type="NCBI Taxonomy" id="531938"/>
    <lineage>
        <taxon>Bacteria</taxon>
        <taxon>Bacillati</taxon>
        <taxon>Actinomycetota</taxon>
        <taxon>Actinomycetes</taxon>
        <taxon>Pseudonocardiales</taxon>
        <taxon>Pseudonocardiaceae</taxon>
        <taxon>Lentzea</taxon>
    </lineage>
</organism>
<dbReference type="EMBL" id="QGHB01000016">
    <property type="protein sequence ID" value="PWK81694.1"/>
    <property type="molecule type" value="Genomic_DNA"/>
</dbReference>
<reference evidence="1 2" key="1">
    <citation type="submission" date="2018-05" db="EMBL/GenBank/DDBJ databases">
        <title>Genomic Encyclopedia of Type Strains, Phase IV (KMG-IV): sequencing the most valuable type-strain genomes for metagenomic binning, comparative biology and taxonomic classification.</title>
        <authorList>
            <person name="Goeker M."/>
        </authorList>
    </citation>
    <scope>NUCLEOTIDE SEQUENCE [LARGE SCALE GENOMIC DNA]</scope>
    <source>
        <strain evidence="1 2">DSM 45480</strain>
    </source>
</reference>
<gene>
    <name evidence="1" type="ORF">C8D88_116105</name>
</gene>
<name>A0A316HMZ8_9PSEU</name>
<comment type="caution">
    <text evidence="1">The sequence shown here is derived from an EMBL/GenBank/DDBJ whole genome shotgun (WGS) entry which is preliminary data.</text>
</comment>
<dbReference type="AlphaFoldDB" id="A0A316HMZ8"/>
<accession>A0A316HMZ8</accession>
<evidence type="ECO:0000313" key="2">
    <source>
        <dbReference type="Proteomes" id="UP000246005"/>
    </source>
</evidence>
<evidence type="ECO:0000313" key="1">
    <source>
        <dbReference type="EMBL" id="PWK81694.1"/>
    </source>
</evidence>
<dbReference type="Proteomes" id="UP000246005">
    <property type="component" value="Unassembled WGS sequence"/>
</dbReference>
<protein>
    <submittedName>
        <fullName evidence="1">Uncharacterized protein</fullName>
    </submittedName>
</protein>
<proteinExistence type="predicted"/>
<sequence length="139" mass="15061">MSNCDVCGNEPMLGVASIPGMPISVAYGRECLKANAHPWWALVGNTALLGGLDQAADWWQDMVRDTCRRLGKTLVEFNREVAEEIRSNAGPGVDAFSVCTCNAEDETKCSRCGVCERCHGACDCRVPEFYDPTGDQPGN</sequence>
<dbReference type="RefSeq" id="WP_109641168.1">
    <property type="nucleotide sequence ID" value="NZ_QGHB01000016.1"/>
</dbReference>